<organism evidence="5 6">
    <name type="scientific">Knoellia subterranea KCTC 19937</name>
    <dbReference type="NCBI Taxonomy" id="1385521"/>
    <lineage>
        <taxon>Bacteria</taxon>
        <taxon>Bacillati</taxon>
        <taxon>Actinomycetota</taxon>
        <taxon>Actinomycetes</taxon>
        <taxon>Micrococcales</taxon>
        <taxon>Intrasporangiaceae</taxon>
        <taxon>Knoellia</taxon>
    </lineage>
</organism>
<keyword evidence="5" id="KW-0808">Transferase</keyword>
<sequence length="123" mass="13420">MFLAGSVWSITGAIAEFRRQRTTVNPVEVGAASLVTSGPNRVTRNPMYVGMAGILISHALLRRSPMALLAAMLFVAAIDRLQIPVEEALLRDRFGSDFDTYARTTPRWISPGGLQWCAARGQS</sequence>
<keyword evidence="3" id="KW-1133">Transmembrane helix</keyword>
<dbReference type="STRING" id="1385521.N803_03130"/>
<protein>
    <submittedName>
        <fullName evidence="5">Protein-S-isoprenylcysteine methyltransferase</fullName>
    </submittedName>
</protein>
<dbReference type="InterPro" id="IPR007318">
    <property type="entry name" value="Phopholipid_MeTrfase"/>
</dbReference>
<dbReference type="Proteomes" id="UP000030011">
    <property type="component" value="Unassembled WGS sequence"/>
</dbReference>
<keyword evidence="6" id="KW-1185">Reference proteome</keyword>
<evidence type="ECO:0000256" key="2">
    <source>
        <dbReference type="ARBA" id="ARBA00022692"/>
    </source>
</evidence>
<name>A0A0A0JQM0_9MICO</name>
<dbReference type="Pfam" id="PF04191">
    <property type="entry name" value="PEMT"/>
    <property type="match status" value="1"/>
</dbReference>
<comment type="subcellular location">
    <subcellularLocation>
        <location evidence="1">Endomembrane system</location>
        <topology evidence="1">Multi-pass membrane protein</topology>
    </subcellularLocation>
</comment>
<proteinExistence type="predicted"/>
<evidence type="ECO:0000313" key="5">
    <source>
        <dbReference type="EMBL" id="KGN39463.1"/>
    </source>
</evidence>
<accession>A0A0A0JQM0</accession>
<keyword evidence="4" id="KW-0472">Membrane</keyword>
<comment type="caution">
    <text evidence="5">The sequence shown here is derived from an EMBL/GenBank/DDBJ whole genome shotgun (WGS) entry which is preliminary data.</text>
</comment>
<evidence type="ECO:0000256" key="1">
    <source>
        <dbReference type="ARBA" id="ARBA00004127"/>
    </source>
</evidence>
<gene>
    <name evidence="5" type="ORF">N803_03130</name>
</gene>
<dbReference type="PANTHER" id="PTHR12714">
    <property type="entry name" value="PROTEIN-S ISOPRENYLCYSTEINE O-METHYLTRANSFERASE"/>
    <property type="match status" value="1"/>
</dbReference>
<evidence type="ECO:0000313" key="6">
    <source>
        <dbReference type="Proteomes" id="UP000030011"/>
    </source>
</evidence>
<dbReference type="PANTHER" id="PTHR12714:SF9">
    <property type="entry name" value="PROTEIN-S-ISOPRENYLCYSTEINE O-METHYLTRANSFERASE"/>
    <property type="match status" value="1"/>
</dbReference>
<keyword evidence="2" id="KW-0812">Transmembrane</keyword>
<dbReference type="eggNOG" id="COG2020">
    <property type="taxonomic scope" value="Bacteria"/>
</dbReference>
<dbReference type="GO" id="GO:0008168">
    <property type="term" value="F:methyltransferase activity"/>
    <property type="evidence" value="ECO:0007669"/>
    <property type="project" value="UniProtKB-KW"/>
</dbReference>
<dbReference type="AlphaFoldDB" id="A0A0A0JQM0"/>
<dbReference type="Gene3D" id="1.20.120.1630">
    <property type="match status" value="1"/>
</dbReference>
<dbReference type="GO" id="GO:0012505">
    <property type="term" value="C:endomembrane system"/>
    <property type="evidence" value="ECO:0007669"/>
    <property type="project" value="UniProtKB-SubCell"/>
</dbReference>
<dbReference type="GO" id="GO:0032259">
    <property type="term" value="P:methylation"/>
    <property type="evidence" value="ECO:0007669"/>
    <property type="project" value="UniProtKB-KW"/>
</dbReference>
<evidence type="ECO:0000256" key="4">
    <source>
        <dbReference type="ARBA" id="ARBA00023136"/>
    </source>
</evidence>
<evidence type="ECO:0000256" key="3">
    <source>
        <dbReference type="ARBA" id="ARBA00022989"/>
    </source>
</evidence>
<keyword evidence="5" id="KW-0489">Methyltransferase</keyword>
<dbReference type="EMBL" id="AVPK01000001">
    <property type="protein sequence ID" value="KGN39463.1"/>
    <property type="molecule type" value="Genomic_DNA"/>
</dbReference>
<reference evidence="5 6" key="1">
    <citation type="submission" date="2013-08" db="EMBL/GenBank/DDBJ databases">
        <title>The genome sequence of Knoellia subterranea.</title>
        <authorList>
            <person name="Zhu W."/>
            <person name="Wang G."/>
        </authorList>
    </citation>
    <scope>NUCLEOTIDE SEQUENCE [LARGE SCALE GENOMIC DNA]</scope>
    <source>
        <strain evidence="5 6">KCTC 19937</strain>
    </source>
</reference>